<dbReference type="CDD" id="cd00077">
    <property type="entry name" value="HDc"/>
    <property type="match status" value="1"/>
</dbReference>
<comment type="caution">
    <text evidence="4">The sequence shown here is derived from an EMBL/GenBank/DDBJ whole genome shotgun (WGS) entry which is preliminary data.</text>
</comment>
<dbReference type="NCBIfam" id="TIGR00277">
    <property type="entry name" value="HDIG"/>
    <property type="match status" value="1"/>
</dbReference>
<dbReference type="InterPro" id="IPR037522">
    <property type="entry name" value="HD_GYP_dom"/>
</dbReference>
<name>A0A5C6CWK3_9BACT</name>
<dbReference type="Proteomes" id="UP000319143">
    <property type="component" value="Unassembled WGS sequence"/>
</dbReference>
<dbReference type="InterPro" id="IPR006674">
    <property type="entry name" value="HD_domain"/>
</dbReference>
<dbReference type="CDD" id="cd01949">
    <property type="entry name" value="GGDEF"/>
    <property type="match status" value="1"/>
</dbReference>
<sequence length="460" mass="50816">MAPRTRTQRPIEVIHMYFDRIHVGLAIGIGRHVVGGPVGSAPFVDEQDRRFVVQYNFIASTLEALQKSKQEISKQNDELRYLATRDPLTACLNRRLFFEMFDEQFNHAKANALPLCAIMVDIDYFKAINDGYGHSMGDEVLREVGNLLNAATRADDVVCRYGGGEFSLLMPAVTALLSALSYRDNQTGQHSTRVSNYAALLAQRVLSPRDVYVVEMAALLHDIGKIGVPDAILLKPGPLTKDEWVQMERHDRIGIEIISKSFKHPGLTDIVKHHHARYDGTNGSENEPVGSEIPVGARILTIVDAFDAMVSDRPYRKGMPVADAVSELRRCAGSQFDPELVEHFIDVIANLGSVLPENQGETISNDLVLNIGEQVERLVDAADAGDSTTFAAIAERLRMTAEKSNVPSLASAASRAIEVVSEEVQLEQLIEQSFELLAVCRSMRSNLASTEEELVDSRMT</sequence>
<dbReference type="InterPro" id="IPR052020">
    <property type="entry name" value="Cyclic_di-GMP/3'3'-cGAMP_PDE"/>
</dbReference>
<dbReference type="GO" id="GO:0071111">
    <property type="term" value="F:cyclic-guanylate-specific phosphodiesterase activity"/>
    <property type="evidence" value="ECO:0007669"/>
    <property type="project" value="UniProtKB-EC"/>
</dbReference>
<evidence type="ECO:0000259" key="2">
    <source>
        <dbReference type="PROSITE" id="PS51831"/>
    </source>
</evidence>
<dbReference type="InterPro" id="IPR003607">
    <property type="entry name" value="HD/PDEase_dom"/>
</dbReference>
<dbReference type="OrthoDB" id="9798833at2"/>
<dbReference type="InterPro" id="IPR000160">
    <property type="entry name" value="GGDEF_dom"/>
</dbReference>
<dbReference type="Pfam" id="PF00990">
    <property type="entry name" value="GGDEF"/>
    <property type="match status" value="1"/>
</dbReference>
<dbReference type="PROSITE" id="PS51832">
    <property type="entry name" value="HD_GYP"/>
    <property type="match status" value="1"/>
</dbReference>
<dbReference type="Gene3D" id="1.10.3210.10">
    <property type="entry name" value="Hypothetical protein af1432"/>
    <property type="match status" value="1"/>
</dbReference>
<dbReference type="SMART" id="SM00267">
    <property type="entry name" value="GGDEF"/>
    <property type="match status" value="1"/>
</dbReference>
<dbReference type="PROSITE" id="PS51831">
    <property type="entry name" value="HD"/>
    <property type="match status" value="1"/>
</dbReference>
<evidence type="ECO:0000313" key="4">
    <source>
        <dbReference type="EMBL" id="TWU28952.1"/>
    </source>
</evidence>
<protein>
    <submittedName>
        <fullName evidence="4">Cyclic di-GMP phosphodiesterase response regulator RpfG</fullName>
        <ecNumber evidence="4">3.1.4.52</ecNumber>
    </submittedName>
</protein>
<proteinExistence type="predicted"/>
<dbReference type="PANTHER" id="PTHR45228:SF5">
    <property type="entry name" value="CYCLIC DI-GMP PHOSPHODIESTERASE VC_1348-RELATED"/>
    <property type="match status" value="1"/>
</dbReference>
<feature type="domain" description="GGDEF" evidence="1">
    <location>
        <begin position="113"/>
        <end position="236"/>
    </location>
</feature>
<dbReference type="PANTHER" id="PTHR45228">
    <property type="entry name" value="CYCLIC DI-GMP PHOSPHODIESTERASE TM_0186-RELATED"/>
    <property type="match status" value="1"/>
</dbReference>
<dbReference type="Pfam" id="PF13487">
    <property type="entry name" value="HD_5"/>
    <property type="match status" value="1"/>
</dbReference>
<gene>
    <name evidence="4" type="primary">rpfG_7</name>
    <name evidence="4" type="ORF">Poly41_68050</name>
</gene>
<feature type="domain" description="HD" evidence="2">
    <location>
        <begin position="187"/>
        <end position="309"/>
    </location>
</feature>
<dbReference type="AlphaFoldDB" id="A0A5C6CWK3"/>
<keyword evidence="4" id="KW-0378">Hydrolase</keyword>
<dbReference type="SMART" id="SM00471">
    <property type="entry name" value="HDc"/>
    <property type="match status" value="1"/>
</dbReference>
<dbReference type="EC" id="3.1.4.52" evidence="4"/>
<reference evidence="4 5" key="1">
    <citation type="submission" date="2019-02" db="EMBL/GenBank/DDBJ databases">
        <title>Deep-cultivation of Planctomycetes and their phenomic and genomic characterization uncovers novel biology.</title>
        <authorList>
            <person name="Wiegand S."/>
            <person name="Jogler M."/>
            <person name="Boedeker C."/>
            <person name="Pinto D."/>
            <person name="Vollmers J."/>
            <person name="Rivas-Marin E."/>
            <person name="Kohn T."/>
            <person name="Peeters S.H."/>
            <person name="Heuer A."/>
            <person name="Rast P."/>
            <person name="Oberbeckmann S."/>
            <person name="Bunk B."/>
            <person name="Jeske O."/>
            <person name="Meyerdierks A."/>
            <person name="Storesund J.E."/>
            <person name="Kallscheuer N."/>
            <person name="Luecker S."/>
            <person name="Lage O.M."/>
            <person name="Pohl T."/>
            <person name="Merkel B.J."/>
            <person name="Hornburger P."/>
            <person name="Mueller R.-W."/>
            <person name="Bruemmer F."/>
            <person name="Labrenz M."/>
            <person name="Spormann A.M."/>
            <person name="Op Den Camp H."/>
            <person name="Overmann J."/>
            <person name="Amann R."/>
            <person name="Jetten M.S.M."/>
            <person name="Mascher T."/>
            <person name="Medema M.H."/>
            <person name="Devos D.P."/>
            <person name="Kaster A.-K."/>
            <person name="Ovreas L."/>
            <person name="Rohde M."/>
            <person name="Galperin M.Y."/>
            <person name="Jogler C."/>
        </authorList>
    </citation>
    <scope>NUCLEOTIDE SEQUENCE [LARGE SCALE GENOMIC DNA]</scope>
    <source>
        <strain evidence="4 5">Poly41</strain>
    </source>
</reference>
<keyword evidence="5" id="KW-1185">Reference proteome</keyword>
<dbReference type="NCBIfam" id="TIGR00254">
    <property type="entry name" value="GGDEF"/>
    <property type="match status" value="1"/>
</dbReference>
<organism evidence="4 5">
    <name type="scientific">Novipirellula artificiosorum</name>
    <dbReference type="NCBI Taxonomy" id="2528016"/>
    <lineage>
        <taxon>Bacteria</taxon>
        <taxon>Pseudomonadati</taxon>
        <taxon>Planctomycetota</taxon>
        <taxon>Planctomycetia</taxon>
        <taxon>Pirellulales</taxon>
        <taxon>Pirellulaceae</taxon>
        <taxon>Novipirellula</taxon>
    </lineage>
</organism>
<evidence type="ECO:0000313" key="5">
    <source>
        <dbReference type="Proteomes" id="UP000319143"/>
    </source>
</evidence>
<evidence type="ECO:0000259" key="3">
    <source>
        <dbReference type="PROSITE" id="PS51832"/>
    </source>
</evidence>
<dbReference type="SUPFAM" id="SSF55073">
    <property type="entry name" value="Nucleotide cyclase"/>
    <property type="match status" value="1"/>
</dbReference>
<accession>A0A5C6CWK3</accession>
<dbReference type="PROSITE" id="PS50887">
    <property type="entry name" value="GGDEF"/>
    <property type="match status" value="1"/>
</dbReference>
<dbReference type="InterPro" id="IPR029787">
    <property type="entry name" value="Nucleotide_cyclase"/>
</dbReference>
<dbReference type="SUPFAM" id="SSF109604">
    <property type="entry name" value="HD-domain/PDEase-like"/>
    <property type="match status" value="1"/>
</dbReference>
<dbReference type="InterPro" id="IPR006675">
    <property type="entry name" value="HDIG_dom"/>
</dbReference>
<dbReference type="EMBL" id="SJPV01000026">
    <property type="protein sequence ID" value="TWU28952.1"/>
    <property type="molecule type" value="Genomic_DNA"/>
</dbReference>
<feature type="domain" description="HD-GYP" evidence="3">
    <location>
        <begin position="165"/>
        <end position="360"/>
    </location>
</feature>
<evidence type="ECO:0000259" key="1">
    <source>
        <dbReference type="PROSITE" id="PS50887"/>
    </source>
</evidence>